<protein>
    <recommendedName>
        <fullName evidence="4">Transmembrane protein</fullName>
    </recommendedName>
</protein>
<evidence type="ECO:0000313" key="2">
    <source>
        <dbReference type="EMBL" id="CAD8208878.1"/>
    </source>
</evidence>
<keyword evidence="1" id="KW-0472">Membrane</keyword>
<dbReference type="EMBL" id="CAJJDP010000147">
    <property type="protein sequence ID" value="CAD8208878.1"/>
    <property type="molecule type" value="Genomic_DNA"/>
</dbReference>
<reference evidence="2" key="1">
    <citation type="submission" date="2021-01" db="EMBL/GenBank/DDBJ databases">
        <authorList>
            <consortium name="Genoscope - CEA"/>
            <person name="William W."/>
        </authorList>
    </citation>
    <scope>NUCLEOTIDE SEQUENCE</scope>
</reference>
<evidence type="ECO:0008006" key="4">
    <source>
        <dbReference type="Google" id="ProtNLM"/>
    </source>
</evidence>
<organism evidence="2 3">
    <name type="scientific">Paramecium octaurelia</name>
    <dbReference type="NCBI Taxonomy" id="43137"/>
    <lineage>
        <taxon>Eukaryota</taxon>
        <taxon>Sar</taxon>
        <taxon>Alveolata</taxon>
        <taxon>Ciliophora</taxon>
        <taxon>Intramacronucleata</taxon>
        <taxon>Oligohymenophorea</taxon>
        <taxon>Peniculida</taxon>
        <taxon>Parameciidae</taxon>
        <taxon>Paramecium</taxon>
    </lineage>
</organism>
<comment type="caution">
    <text evidence="2">The sequence shown here is derived from an EMBL/GenBank/DDBJ whole genome shotgun (WGS) entry which is preliminary data.</text>
</comment>
<feature type="transmembrane region" description="Helical" evidence="1">
    <location>
        <begin position="1341"/>
        <end position="1363"/>
    </location>
</feature>
<gene>
    <name evidence="2" type="ORF">POCTA_138.1.T1450116</name>
</gene>
<keyword evidence="1" id="KW-1133">Transmembrane helix</keyword>
<keyword evidence="1" id="KW-0812">Transmembrane</keyword>
<sequence length="1389" mass="162316">MYLIIYFLFHEIYCQCYQKYKDQTIYLSPGETLKLDLQNYIYGKQLQYSSSNDCLENKIRYNNISLFNQVPSEYSEYSLCYDPKSGVQLGQMVEMHVIKQQATIQFYNISDTLSTSIYNTSFKIDSNMVCNNVLCMRLNMGLVECNHKTRQQSNIFLINATSQQTQIHFLQTNDLGPIQAGIINYINEDLVSFYKMINVLNDSRIDIYTINITSKELIVSTRIDKQVYQIESLNLFDFLIYNSALYFLSKELGLCLIKNYINQYCWSMNDIFDVFSVYIEQNGYHSVLLGSTITLDIFKVNLFDDQTYKIIQMYKLQKNMTFSKIFHNDKYSFIIGTKNNNTKKYFLDIYSQMDDQTSNLYKTIEITSQNELFYFDSLNNHVFAINNKSIFIITPQVSYITIDDGQCFGDIIEIQASFPSLEMESLCNFTFYINKLEEGSQDIYDKQELEASVIVLNKSINNLYLNNYVIGPNVDYYLYNTSSVETSRKSNEDDFERIKFKENFRISYAQTMEITSIIFNRAFRIAAENQYIQIIQWKDLTLQIFNCIIYESDKDINCNYRQNIKYLNPILQIVTGLTCSTECFVIKQEKRADLYIENNGRFIATNCFIESQYNIQTIKLHLEKYLVELENNKIQVFLPVFKSSVTCSLEKVFEVTSLELEDLVNSSRSINIFNVKTNINIYNLYISTNLGLIIIDPGLKRFQQIQLIAFVKFNQQFDTVLQVIRNRIITLQYNQIMIINLVQQNFYYNEKALPKYDFTITNTTNSQVAFSQNYFYLQAKDSNYSDVIIVYKVDEPQIASFHTYFFKTNHLDFSIIQNQDDEIFLVQLFEAQKLYSSVILQFKSSQSNIIKVLFQGFTSYAKLMDVNVNVKTAEKQYNLSLLINETQTIIYEDLAQNFIQLDGYNDYIDGSVSEWSIKCFSCKKELELINNINYDQYLTQIPNTTQIKHTYDYVLIQQEQSIIAIDNFGMVKFYIPLPLPEKSTKCTSITGNTQETKTKLVVSVCNTTSSAQFYITSFIGSLPVAMGPFYSPLVINQITHIRMLHEILFILDVVTEYVYMFNLTIEDYQTDNLRVINSLNAREFTADKGQVFVSFDVAYNDNTYLLFLLTNSSQFIIYTYPQDDAYTSDLISYFYELGFTDIPSNIVPQSLIVAEAGQKEQKQFYRIIVANQNFHHYELEITIEYQNKDTLINLEFIRAYMQYGYFYANGKIRVSEESQGFFGLIYQNPLDEKQKLLVVYDRFSKGKEKLRKILGGFKLFSNNQILFDFLHFKRMNDEFSYGIILQDGPLLSSLTLSRYLAIKVKDKEFQTQNITFNASNDFGKWVSFQANIYNRSGQTKLLLIMVSLGFVVFIVVSSSLLYIRNKLNKLEIKHLGEIEEEEAIVKEDQ</sequence>
<keyword evidence="3" id="KW-1185">Reference proteome</keyword>
<dbReference type="Proteomes" id="UP000683925">
    <property type="component" value="Unassembled WGS sequence"/>
</dbReference>
<evidence type="ECO:0000256" key="1">
    <source>
        <dbReference type="SAM" id="Phobius"/>
    </source>
</evidence>
<proteinExistence type="predicted"/>
<dbReference type="OrthoDB" id="299142at2759"/>
<name>A0A8S1Y6Y0_PAROT</name>
<evidence type="ECO:0000313" key="3">
    <source>
        <dbReference type="Proteomes" id="UP000683925"/>
    </source>
</evidence>
<accession>A0A8S1Y6Y0</accession>
<dbReference type="OMA" id="ANIYNRS"/>